<dbReference type="EMBL" id="CAKLPY010000001">
    <property type="protein sequence ID" value="CAH0995680.1"/>
    <property type="molecule type" value="Genomic_DNA"/>
</dbReference>
<keyword evidence="1" id="KW-0472">Membrane</keyword>
<keyword evidence="3" id="KW-1185">Reference proteome</keyword>
<organism evidence="2 3">
    <name type="scientific">Emticicia aquatica</name>
    <dbReference type="NCBI Taxonomy" id="1681835"/>
    <lineage>
        <taxon>Bacteria</taxon>
        <taxon>Pseudomonadati</taxon>
        <taxon>Bacteroidota</taxon>
        <taxon>Cytophagia</taxon>
        <taxon>Cytophagales</taxon>
        <taxon>Leadbetterellaceae</taxon>
        <taxon>Emticicia</taxon>
    </lineage>
</organism>
<evidence type="ECO:0000313" key="3">
    <source>
        <dbReference type="Proteomes" id="UP000837932"/>
    </source>
</evidence>
<sequence>MSIISSQNFKWIIIVLFLGLIIVPAQIPSPTIKSTAVGVLGGLCLFFEILSLRSLKNSAEYSQIKFRQTSLLIFLTILLLVVNFVI</sequence>
<name>A0ABN8ES00_9BACT</name>
<feature type="transmembrane region" description="Helical" evidence="1">
    <location>
        <begin position="64"/>
        <end position="85"/>
    </location>
</feature>
<comment type="caution">
    <text evidence="2">The sequence shown here is derived from an EMBL/GenBank/DDBJ whole genome shotgun (WGS) entry which is preliminary data.</text>
</comment>
<evidence type="ECO:0000313" key="2">
    <source>
        <dbReference type="EMBL" id="CAH0995680.1"/>
    </source>
</evidence>
<evidence type="ECO:0000256" key="1">
    <source>
        <dbReference type="SAM" id="Phobius"/>
    </source>
</evidence>
<feature type="transmembrane region" description="Helical" evidence="1">
    <location>
        <begin position="12"/>
        <end position="29"/>
    </location>
</feature>
<gene>
    <name evidence="2" type="ORF">EMA8858_01805</name>
</gene>
<evidence type="ECO:0008006" key="4">
    <source>
        <dbReference type="Google" id="ProtNLM"/>
    </source>
</evidence>
<keyword evidence="1" id="KW-1133">Transmembrane helix</keyword>
<reference evidence="2" key="1">
    <citation type="submission" date="2021-12" db="EMBL/GenBank/DDBJ databases">
        <authorList>
            <person name="Rodrigo-Torres L."/>
            <person name="Arahal R. D."/>
            <person name="Lucena T."/>
        </authorList>
    </citation>
    <scope>NUCLEOTIDE SEQUENCE</scope>
    <source>
        <strain evidence="2">CECT 8858</strain>
    </source>
</reference>
<keyword evidence="1" id="KW-0812">Transmembrane</keyword>
<protein>
    <recommendedName>
        <fullName evidence="4">Sulfate exporter family transporter</fullName>
    </recommendedName>
</protein>
<accession>A0ABN8ES00</accession>
<proteinExistence type="predicted"/>
<dbReference type="RefSeq" id="WP_238806224.1">
    <property type="nucleotide sequence ID" value="NZ_CAKLPY010000001.1"/>
</dbReference>
<dbReference type="Proteomes" id="UP000837932">
    <property type="component" value="Unassembled WGS sequence"/>
</dbReference>
<feature type="transmembrane region" description="Helical" evidence="1">
    <location>
        <begin position="35"/>
        <end position="52"/>
    </location>
</feature>